<proteinExistence type="predicted"/>
<dbReference type="Proteomes" id="UP001151760">
    <property type="component" value="Unassembled WGS sequence"/>
</dbReference>
<protein>
    <submittedName>
        <fullName evidence="2">Uncharacterized protein</fullName>
    </submittedName>
</protein>
<feature type="region of interest" description="Disordered" evidence="1">
    <location>
        <begin position="528"/>
        <end position="565"/>
    </location>
</feature>
<organism evidence="2 3">
    <name type="scientific">Tanacetum coccineum</name>
    <dbReference type="NCBI Taxonomy" id="301880"/>
    <lineage>
        <taxon>Eukaryota</taxon>
        <taxon>Viridiplantae</taxon>
        <taxon>Streptophyta</taxon>
        <taxon>Embryophyta</taxon>
        <taxon>Tracheophyta</taxon>
        <taxon>Spermatophyta</taxon>
        <taxon>Magnoliopsida</taxon>
        <taxon>eudicotyledons</taxon>
        <taxon>Gunneridae</taxon>
        <taxon>Pentapetalae</taxon>
        <taxon>asterids</taxon>
        <taxon>campanulids</taxon>
        <taxon>Asterales</taxon>
        <taxon>Asteraceae</taxon>
        <taxon>Asteroideae</taxon>
        <taxon>Anthemideae</taxon>
        <taxon>Anthemidinae</taxon>
        <taxon>Tanacetum</taxon>
    </lineage>
</organism>
<accession>A0ABQ4WEW7</accession>
<feature type="compositionally biased region" description="Polar residues" evidence="1">
    <location>
        <begin position="600"/>
        <end position="621"/>
    </location>
</feature>
<dbReference type="EMBL" id="BQNB010008584">
    <property type="protein sequence ID" value="GJS51414.1"/>
    <property type="molecule type" value="Genomic_DNA"/>
</dbReference>
<feature type="region of interest" description="Disordered" evidence="1">
    <location>
        <begin position="123"/>
        <end position="151"/>
    </location>
</feature>
<feature type="region of interest" description="Disordered" evidence="1">
    <location>
        <begin position="430"/>
        <end position="452"/>
    </location>
</feature>
<gene>
    <name evidence="2" type="ORF">Tco_0624776</name>
</gene>
<keyword evidence="3" id="KW-1185">Reference proteome</keyword>
<name>A0ABQ4WEW7_9ASTR</name>
<feature type="compositionally biased region" description="Polar residues" evidence="1">
    <location>
        <begin position="138"/>
        <end position="149"/>
    </location>
</feature>
<evidence type="ECO:0000256" key="1">
    <source>
        <dbReference type="SAM" id="MobiDB-lite"/>
    </source>
</evidence>
<feature type="region of interest" description="Disordered" evidence="1">
    <location>
        <begin position="588"/>
        <end position="630"/>
    </location>
</feature>
<sequence length="630" mass="70415">MANSQTLFHPDQSSLITYLQHPQPNNNFVQQPSFYTNYMPQPMQNLEDNSDPTIAMNKTLTLMAKALKLNTIPTNKNQRSSLISRNFQIAQPDRNTSQDIKMQMVDDNVGNQVRRNAMQNDGNEVGQNAVQNPAPAEGNSNGSNDNQIRCFNGQERGHHANTCTVKPKKQDVAYLMQQIQIARKEEAGIQLSQKEFDFMADASASEEIERVQMNCTSEDTLQQASTSGTQSDNALIYDLDGSTEVPKDEHYYDHDIFNILTHELLYTDLQTELDPYNDMQQKIKRLQAQLGDLKGKSSDTQCASNTLDPVSQKLEDENVPLEFQVSKPKGTTKVLFKVDKMNALSKLVTSNSAPSTRESKVVQTVNVIATKIFRPNPSKTSRVDNVVPNKPVKTSVRIKPITVSQPNVIHKQQANSNLNGFSSTRVNNTAKTRIPHPRSNSNTDRVPSKSKSSCLLNNVEKIKENYRNSQIPKNQKHMSSECNNIMLAIRNAKFEIIFVMCKQCLVTANNDVCVLNYVNNMKSHADNRSANVSISENQKKHKANAKKSKGLGSKGSLASSRPSKPRTCLRWIPTRRIFSMCRQLTASSNNENKSEKSMCDNASTSNPSEPSSKGFPISTSLLGRLSRLKK</sequence>
<evidence type="ECO:0000313" key="3">
    <source>
        <dbReference type="Proteomes" id="UP001151760"/>
    </source>
</evidence>
<feature type="compositionally biased region" description="Basic residues" evidence="1">
    <location>
        <begin position="539"/>
        <end position="549"/>
    </location>
</feature>
<feature type="compositionally biased region" description="Low complexity" evidence="1">
    <location>
        <begin position="550"/>
        <end position="560"/>
    </location>
</feature>
<evidence type="ECO:0000313" key="2">
    <source>
        <dbReference type="EMBL" id="GJS51414.1"/>
    </source>
</evidence>
<reference evidence="2" key="1">
    <citation type="journal article" date="2022" name="Int. J. Mol. Sci.">
        <title>Draft Genome of Tanacetum Coccineum: Genomic Comparison of Closely Related Tanacetum-Family Plants.</title>
        <authorList>
            <person name="Yamashiro T."/>
            <person name="Shiraishi A."/>
            <person name="Nakayama K."/>
            <person name="Satake H."/>
        </authorList>
    </citation>
    <scope>NUCLEOTIDE SEQUENCE</scope>
</reference>
<feature type="compositionally biased region" description="Polar residues" evidence="1">
    <location>
        <begin position="438"/>
        <end position="452"/>
    </location>
</feature>
<comment type="caution">
    <text evidence="2">The sequence shown here is derived from an EMBL/GenBank/DDBJ whole genome shotgun (WGS) entry which is preliminary data.</text>
</comment>
<reference evidence="2" key="2">
    <citation type="submission" date="2022-01" db="EMBL/GenBank/DDBJ databases">
        <authorList>
            <person name="Yamashiro T."/>
            <person name="Shiraishi A."/>
            <person name="Satake H."/>
            <person name="Nakayama K."/>
        </authorList>
    </citation>
    <scope>NUCLEOTIDE SEQUENCE</scope>
</reference>